<name>K7A4L9_9ALTE</name>
<dbReference type="EMBL" id="BAEQ01000056">
    <property type="protein sequence ID" value="GAC30445.1"/>
    <property type="molecule type" value="Genomic_DNA"/>
</dbReference>
<comment type="caution">
    <text evidence="1">The sequence shown here is derived from an EMBL/GenBank/DDBJ whole genome shotgun (WGS) entry which is preliminary data.</text>
</comment>
<sequence>MSLYHRTNNRTSLALEVQLQFKGKNLGRACTRNINPFGVFIELPEPELVTDDFVGISFTSKNEDKACALQKGMVMHASKEGIGILFASYNEEFRTMLEQEISQAGSSEINI</sequence>
<dbReference type="Proteomes" id="UP000006251">
    <property type="component" value="Unassembled WGS sequence"/>
</dbReference>
<dbReference type="RefSeq" id="WP_006014553.1">
    <property type="nucleotide sequence ID" value="NZ_BAEQ01000056.1"/>
</dbReference>
<dbReference type="Gene3D" id="2.40.10.220">
    <property type="entry name" value="predicted glycosyltransferase like domains"/>
    <property type="match status" value="1"/>
</dbReference>
<organism evidence="1 2">
    <name type="scientific">Brumicola pallidula DSM 14239 = ACAM 615</name>
    <dbReference type="NCBI Taxonomy" id="1121922"/>
    <lineage>
        <taxon>Bacteria</taxon>
        <taxon>Pseudomonadati</taxon>
        <taxon>Pseudomonadota</taxon>
        <taxon>Gammaproteobacteria</taxon>
        <taxon>Alteromonadales</taxon>
        <taxon>Alteromonadaceae</taxon>
        <taxon>Brumicola</taxon>
    </lineage>
</organism>
<proteinExistence type="predicted"/>
<evidence type="ECO:0000313" key="2">
    <source>
        <dbReference type="Proteomes" id="UP000006251"/>
    </source>
</evidence>
<evidence type="ECO:0008006" key="3">
    <source>
        <dbReference type="Google" id="ProtNLM"/>
    </source>
</evidence>
<keyword evidence="2" id="KW-1185">Reference proteome</keyword>
<reference evidence="2" key="1">
    <citation type="journal article" date="2014" name="Environ. Microbiol.">
        <title>Comparative genomics of the marine bacterial genus Glaciecola reveals the high degree of genomic diversity and genomic characteristic for cold adaptation.</title>
        <authorList>
            <person name="Qin Q.L."/>
            <person name="Xie B.B."/>
            <person name="Yu Y."/>
            <person name="Shu Y.L."/>
            <person name="Rong J.C."/>
            <person name="Zhang Y.J."/>
            <person name="Zhao D.L."/>
            <person name="Chen X.L."/>
            <person name="Zhang X.Y."/>
            <person name="Chen B."/>
            <person name="Zhou B.C."/>
            <person name="Zhang Y.Z."/>
        </authorList>
    </citation>
    <scope>NUCLEOTIDE SEQUENCE [LARGE SCALE GENOMIC DNA]</scope>
    <source>
        <strain evidence="2">ACAM 615</strain>
    </source>
</reference>
<gene>
    <name evidence="1" type="ORF">GPAL_3603</name>
</gene>
<dbReference type="AlphaFoldDB" id="K7A4L9"/>
<evidence type="ECO:0000313" key="1">
    <source>
        <dbReference type="EMBL" id="GAC30445.1"/>
    </source>
</evidence>
<protein>
    <recommendedName>
        <fullName evidence="3">PilZ domain-containing protein</fullName>
    </recommendedName>
</protein>
<accession>K7A4L9</accession>